<keyword evidence="2" id="KW-1185">Reference proteome</keyword>
<protein>
    <submittedName>
        <fullName evidence="1">Uncharacterized protein</fullName>
    </submittedName>
</protein>
<proteinExistence type="predicted"/>
<sequence>MNSQSSSVVRAVLIDTRARTIEESAVPGKWKPNTKVAEFGGLALTGKQLCRGEFGFAHPENLTIADLRDAPGEWLAIASSRHLLSGVKHLVFADRFGFGPVFYAIIPRRGVVLSDSFIAVAVALRESGVSVHLNLSTYVAALTSRGRTAEGMSDSTTMAEQIHILEPDCVLEITGRQATIRPRVTLGGSETINDYTDAVSLGIELARESLTTAVNSLSAQKVITLSGGVDSRLALALLTLAGAHRDFKVLTFDPRRYEGKKRKVYRRDIQLANAIRADHGMEWWGPTEQCGLSLLFSERVFTHQIRDSNRNYEMFLSDFSGEYAIPQMTIRGGGGELLRVPGSAEGLANRVFRELGKGVSMSDPRVFNFFLQAHSYPRLANKHFKPLVAEHFERTFKRSRGSDLFQRLDGYYFRTRNRYHFGITRQALDKREVPLFPLANPYFLQASRLAEFHERTQGKLVKDIFQASAPQLLKYPFDSDQWTSRLTTAELKKVPDDDSWRESYDVADSGKTVQIRRDEADAQRFTFNAQRAGDLFIREGFATIVGHAPEQFQEPLQQQHEAVLRTMEQGVLNRSTILGKVASALDVVTPPPPEIASLKTLSVPGLSADETAPRTKVRLITDLRESSAALSYPDPTSSVTTVQRIHGRILVANDFSSVEPSEYEWAFYLYRDGTEISEVWYQDTPRYAFTGVEESGRYTVLTFIRRKDSPQNVIKVPSTSAISI</sequence>
<dbReference type="Proteomes" id="UP001224674">
    <property type="component" value="Chromosome"/>
</dbReference>
<name>A0AAJ6AJN9_9MICC</name>
<dbReference type="EMBL" id="CP122566">
    <property type="protein sequence ID" value="WGH93454.1"/>
    <property type="molecule type" value="Genomic_DNA"/>
</dbReference>
<accession>A0AAJ6AJN9</accession>
<dbReference type="RefSeq" id="WP_279674955.1">
    <property type="nucleotide sequence ID" value="NZ_CP122566.1"/>
</dbReference>
<reference evidence="1 2" key="1">
    <citation type="submission" date="2023-03" db="EMBL/GenBank/DDBJ databases">
        <title>Complete genome sequences of several Auritidibacter ignavus strains isolated from ear infections.</title>
        <authorList>
            <person name="Baehr T."/>
            <person name="Baumhoegger A.M."/>
        </authorList>
    </citation>
    <scope>NUCLEOTIDE SEQUENCE [LARGE SCALE GENOMIC DNA]</scope>
    <source>
        <strain evidence="1 2">BABAE-6</strain>
    </source>
</reference>
<dbReference type="AlphaFoldDB" id="A0AAJ6AJN9"/>
<organism evidence="1 2">
    <name type="scientific">Auritidibacter ignavus</name>
    <dbReference type="NCBI Taxonomy" id="678932"/>
    <lineage>
        <taxon>Bacteria</taxon>
        <taxon>Bacillati</taxon>
        <taxon>Actinomycetota</taxon>
        <taxon>Actinomycetes</taxon>
        <taxon>Micrococcales</taxon>
        <taxon>Micrococcaceae</taxon>
        <taxon>Auritidibacter</taxon>
    </lineage>
</organism>
<gene>
    <name evidence="1" type="ORF">QDX21_01140</name>
</gene>
<evidence type="ECO:0000313" key="2">
    <source>
        <dbReference type="Proteomes" id="UP001224674"/>
    </source>
</evidence>
<evidence type="ECO:0000313" key="1">
    <source>
        <dbReference type="EMBL" id="WGH93454.1"/>
    </source>
</evidence>